<dbReference type="Pfam" id="PF04542">
    <property type="entry name" value="Sigma70_r2"/>
    <property type="match status" value="1"/>
</dbReference>
<dbReference type="Gene3D" id="1.10.10.10">
    <property type="entry name" value="Winged helix-like DNA-binding domain superfamily/Winged helix DNA-binding domain"/>
    <property type="match status" value="1"/>
</dbReference>
<gene>
    <name evidence="7" type="ORF">EDC65_0668</name>
</gene>
<evidence type="ECO:0000313" key="7">
    <source>
        <dbReference type="EMBL" id="ROQ01489.1"/>
    </source>
</evidence>
<keyword evidence="3" id="KW-0731">Sigma factor</keyword>
<keyword evidence="4" id="KW-0804">Transcription</keyword>
<dbReference type="EMBL" id="RJKX01000011">
    <property type="protein sequence ID" value="ROQ01489.1"/>
    <property type="molecule type" value="Genomic_DNA"/>
</dbReference>
<evidence type="ECO:0000256" key="3">
    <source>
        <dbReference type="ARBA" id="ARBA00023082"/>
    </source>
</evidence>
<protein>
    <submittedName>
        <fullName evidence="7">RNA polymerase sigma-70 factor (ECF subfamily)</fullName>
    </submittedName>
</protein>
<dbReference type="InterPro" id="IPR039425">
    <property type="entry name" value="RNA_pol_sigma-70-like"/>
</dbReference>
<dbReference type="GO" id="GO:0006352">
    <property type="term" value="P:DNA-templated transcription initiation"/>
    <property type="evidence" value="ECO:0007669"/>
    <property type="project" value="InterPro"/>
</dbReference>
<organism evidence="7 8">
    <name type="scientific">Stella humosa</name>
    <dbReference type="NCBI Taxonomy" id="94"/>
    <lineage>
        <taxon>Bacteria</taxon>
        <taxon>Pseudomonadati</taxon>
        <taxon>Pseudomonadota</taxon>
        <taxon>Alphaproteobacteria</taxon>
        <taxon>Rhodospirillales</taxon>
        <taxon>Stellaceae</taxon>
        <taxon>Stella</taxon>
    </lineage>
</organism>
<dbReference type="Pfam" id="PF08281">
    <property type="entry name" value="Sigma70_r4_2"/>
    <property type="match status" value="1"/>
</dbReference>
<feature type="domain" description="RNA polymerase sigma factor 70 region 4 type 2" evidence="6">
    <location>
        <begin position="103"/>
        <end position="154"/>
    </location>
</feature>
<evidence type="ECO:0000256" key="2">
    <source>
        <dbReference type="ARBA" id="ARBA00023015"/>
    </source>
</evidence>
<dbReference type="InterPro" id="IPR013249">
    <property type="entry name" value="RNA_pol_sigma70_r4_t2"/>
</dbReference>
<dbReference type="InterPro" id="IPR007627">
    <property type="entry name" value="RNA_pol_sigma70_r2"/>
</dbReference>
<reference evidence="7 8" key="1">
    <citation type="submission" date="2018-11" db="EMBL/GenBank/DDBJ databases">
        <title>Genomic Encyclopedia of Type Strains, Phase IV (KMG-IV): sequencing the most valuable type-strain genomes for metagenomic binning, comparative biology and taxonomic classification.</title>
        <authorList>
            <person name="Goeker M."/>
        </authorList>
    </citation>
    <scope>NUCLEOTIDE SEQUENCE [LARGE SCALE GENOMIC DNA]</scope>
    <source>
        <strain evidence="7 8">DSM 5900</strain>
    </source>
</reference>
<evidence type="ECO:0000259" key="6">
    <source>
        <dbReference type="Pfam" id="PF08281"/>
    </source>
</evidence>
<dbReference type="Proteomes" id="UP000278222">
    <property type="component" value="Unassembled WGS sequence"/>
</dbReference>
<accession>A0A3N1MDX7</accession>
<proteinExistence type="inferred from homology"/>
<comment type="caution">
    <text evidence="7">The sequence shown here is derived from an EMBL/GenBank/DDBJ whole genome shotgun (WGS) entry which is preliminary data.</text>
</comment>
<comment type="similarity">
    <text evidence="1">Belongs to the sigma-70 factor family. ECF subfamily.</text>
</comment>
<dbReference type="PANTHER" id="PTHR43133:SF63">
    <property type="entry name" value="RNA POLYMERASE SIGMA FACTOR FECI-RELATED"/>
    <property type="match status" value="1"/>
</dbReference>
<dbReference type="NCBIfam" id="TIGR02937">
    <property type="entry name" value="sigma70-ECF"/>
    <property type="match status" value="1"/>
</dbReference>
<evidence type="ECO:0000256" key="1">
    <source>
        <dbReference type="ARBA" id="ARBA00010641"/>
    </source>
</evidence>
<dbReference type="InterPro" id="IPR013324">
    <property type="entry name" value="RNA_pol_sigma_r3/r4-like"/>
</dbReference>
<dbReference type="GO" id="GO:0016987">
    <property type="term" value="F:sigma factor activity"/>
    <property type="evidence" value="ECO:0007669"/>
    <property type="project" value="UniProtKB-KW"/>
</dbReference>
<feature type="domain" description="RNA polymerase sigma-70 region 2" evidence="5">
    <location>
        <begin position="4"/>
        <end position="68"/>
    </location>
</feature>
<name>A0A3N1MDX7_9PROT</name>
<dbReference type="InterPro" id="IPR036388">
    <property type="entry name" value="WH-like_DNA-bd_sf"/>
</dbReference>
<evidence type="ECO:0000259" key="5">
    <source>
        <dbReference type="Pfam" id="PF04542"/>
    </source>
</evidence>
<dbReference type="GO" id="GO:0003677">
    <property type="term" value="F:DNA binding"/>
    <property type="evidence" value="ECO:0007669"/>
    <property type="project" value="InterPro"/>
</dbReference>
<dbReference type="SUPFAM" id="SSF88659">
    <property type="entry name" value="Sigma3 and sigma4 domains of RNA polymerase sigma factors"/>
    <property type="match status" value="1"/>
</dbReference>
<dbReference type="AlphaFoldDB" id="A0A3N1MDX7"/>
<keyword evidence="8" id="KW-1185">Reference proteome</keyword>
<dbReference type="PANTHER" id="PTHR43133">
    <property type="entry name" value="RNA POLYMERASE ECF-TYPE SIGMA FACTO"/>
    <property type="match status" value="1"/>
</dbReference>
<evidence type="ECO:0000313" key="8">
    <source>
        <dbReference type="Proteomes" id="UP000278222"/>
    </source>
</evidence>
<dbReference type="InterPro" id="IPR014284">
    <property type="entry name" value="RNA_pol_sigma-70_dom"/>
</dbReference>
<sequence>MEDLFRRYGASLQRFLTRRGARPDVAADLTQDAFLRLIQAGPAEGIQSREAYLFRIATNLAIDRHRREVDGASSALPLDDQPEPPDLAPSADAALLSREALAVLQRAVDDLPPRGREVFVLHKFEGLSYDEIAGRLGIAKNTVMVHMARSLAHCKRRLDAYRRDHE</sequence>
<keyword evidence="2" id="KW-0805">Transcription regulation</keyword>
<dbReference type="InterPro" id="IPR013325">
    <property type="entry name" value="RNA_pol_sigma_r2"/>
</dbReference>
<dbReference type="Gene3D" id="1.10.1740.10">
    <property type="match status" value="1"/>
</dbReference>
<dbReference type="CDD" id="cd06171">
    <property type="entry name" value="Sigma70_r4"/>
    <property type="match status" value="1"/>
</dbReference>
<dbReference type="SUPFAM" id="SSF88946">
    <property type="entry name" value="Sigma2 domain of RNA polymerase sigma factors"/>
    <property type="match status" value="1"/>
</dbReference>
<evidence type="ECO:0000256" key="4">
    <source>
        <dbReference type="ARBA" id="ARBA00023163"/>
    </source>
</evidence>